<proteinExistence type="predicted"/>
<protein>
    <submittedName>
        <fullName evidence="1">Uncharacterized protein</fullName>
    </submittedName>
</protein>
<evidence type="ECO:0000313" key="1">
    <source>
        <dbReference type="EMBL" id="KKL56812.1"/>
    </source>
</evidence>
<organism evidence="1">
    <name type="scientific">marine sediment metagenome</name>
    <dbReference type="NCBI Taxonomy" id="412755"/>
    <lineage>
        <taxon>unclassified sequences</taxon>
        <taxon>metagenomes</taxon>
        <taxon>ecological metagenomes</taxon>
    </lineage>
</organism>
<sequence>MRFWPRRRTAPRRGRLKERNHIALPGTREPPSWLLRDLREIDPTVDLHYTGHGYWLLGSVKPNRERREIAQKLKRQRARSTRNYSRWLLPELALEGFGLIGVWHVQGEVDGRILTDFRRLDHAYRRGDEPDWEAMEMLRVPDTEKLMLEMGERTRHDAGYLFRGRRSPPVKRPA</sequence>
<gene>
    <name evidence="1" type="ORF">LCGC14_2241660</name>
</gene>
<accession>A0A0F9G0B1</accession>
<dbReference type="EMBL" id="LAZR01030367">
    <property type="protein sequence ID" value="KKL56812.1"/>
    <property type="molecule type" value="Genomic_DNA"/>
</dbReference>
<comment type="caution">
    <text evidence="1">The sequence shown here is derived from an EMBL/GenBank/DDBJ whole genome shotgun (WGS) entry which is preliminary data.</text>
</comment>
<name>A0A0F9G0B1_9ZZZZ</name>
<reference evidence="1" key="1">
    <citation type="journal article" date="2015" name="Nature">
        <title>Complex archaea that bridge the gap between prokaryotes and eukaryotes.</title>
        <authorList>
            <person name="Spang A."/>
            <person name="Saw J.H."/>
            <person name="Jorgensen S.L."/>
            <person name="Zaremba-Niedzwiedzka K."/>
            <person name="Martijn J."/>
            <person name="Lind A.E."/>
            <person name="van Eijk R."/>
            <person name="Schleper C."/>
            <person name="Guy L."/>
            <person name="Ettema T.J."/>
        </authorList>
    </citation>
    <scope>NUCLEOTIDE SEQUENCE</scope>
</reference>
<dbReference type="AlphaFoldDB" id="A0A0F9G0B1"/>